<comment type="caution">
    <text evidence="2">The sequence shown here is derived from an EMBL/GenBank/DDBJ whole genome shotgun (WGS) entry which is preliminary data.</text>
</comment>
<dbReference type="InterPro" id="IPR029044">
    <property type="entry name" value="Nucleotide-diphossugar_trans"/>
</dbReference>
<protein>
    <submittedName>
        <fullName evidence="2">DUF4301 family protein</fullName>
    </submittedName>
</protein>
<accession>A0ABS3T5Z4</accession>
<feature type="domain" description="DUF4301" evidence="1">
    <location>
        <begin position="5"/>
        <end position="516"/>
    </location>
</feature>
<evidence type="ECO:0000313" key="2">
    <source>
        <dbReference type="EMBL" id="MBO3117874.1"/>
    </source>
</evidence>
<name>A0ABS3T5Z4_9FLAO</name>
<gene>
    <name evidence="2" type="ORF">J4050_14050</name>
</gene>
<keyword evidence="3" id="KW-1185">Reference proteome</keyword>
<organism evidence="2 3">
    <name type="scientific">Winogradskyella pelagia</name>
    <dbReference type="NCBI Taxonomy" id="2819984"/>
    <lineage>
        <taxon>Bacteria</taxon>
        <taxon>Pseudomonadati</taxon>
        <taxon>Bacteroidota</taxon>
        <taxon>Flavobacteriia</taxon>
        <taxon>Flavobacteriales</taxon>
        <taxon>Flavobacteriaceae</taxon>
        <taxon>Winogradskyella</taxon>
    </lineage>
</organism>
<sequence length="518" mass="58910">MKFSEQDIKQLESKGLSLKTVESQIELFKSGIPFTNIVQAATIDDGIMPLNEAKIEEFIAYFEDRKNDLALVKFVPASGAATRMFKFLFQFLMDFNPEEESIKDYIESNKSDLLSVFVSKLEQFPFYNSVLVQIERNGIDFYNLSTTQKVWHFVQTMLKEDELNYGNYPKGLLPFHKYSDSHIATAFEEHLYEAALYANGKNKAKLHFTISVGLKDRFEAEFNRIATVVTQNTGVKFDAEYSYQAESTDTIAVTPNNKPFRNHDGSILYRPSGHGALLKNLNSIDADVVFIKNIDNVVVADYRDVIAKYKKGLAGLLLQLQTEAFTYLEELDKEHVSNDTIITITDFVERRLNAKLKTEFHTCSDEEKRVYLHNQLNRPIRVCGMVKNEGEPGGGPFWIADEAGNESLQIVESAQINLKDQSQKSILENATHFNPVDIVCSIKNYKGEKFNLDKFVNDKAAFITMKTKVGKDLKALELPGLWNGSMAFWNTIFVEVPITTFNPVKTVNDLLKAPHQFK</sequence>
<dbReference type="RefSeq" id="WP_208155231.1">
    <property type="nucleotide sequence ID" value="NZ_JAGEVF010000014.1"/>
</dbReference>
<evidence type="ECO:0000259" key="1">
    <source>
        <dbReference type="Pfam" id="PF14134"/>
    </source>
</evidence>
<dbReference type="EMBL" id="JAGEVF010000014">
    <property type="protein sequence ID" value="MBO3117874.1"/>
    <property type="molecule type" value="Genomic_DNA"/>
</dbReference>
<evidence type="ECO:0000313" key="3">
    <source>
        <dbReference type="Proteomes" id="UP000676776"/>
    </source>
</evidence>
<dbReference type="Proteomes" id="UP000676776">
    <property type="component" value="Unassembled WGS sequence"/>
</dbReference>
<dbReference type="SUPFAM" id="SSF53448">
    <property type="entry name" value="Nucleotide-diphospho-sugar transferases"/>
    <property type="match status" value="1"/>
</dbReference>
<proteinExistence type="predicted"/>
<dbReference type="Pfam" id="PF14134">
    <property type="entry name" value="DUF4301"/>
    <property type="match status" value="1"/>
</dbReference>
<reference evidence="2 3" key="1">
    <citation type="submission" date="2021-03" db="EMBL/GenBank/DDBJ databases">
        <title>Winogradskyella sp. nov., isolated from costal sediment.</title>
        <authorList>
            <person name="Gao C."/>
        </authorList>
    </citation>
    <scope>NUCLEOTIDE SEQUENCE [LARGE SCALE GENOMIC DNA]</scope>
    <source>
        <strain evidence="2 3">DF17</strain>
    </source>
</reference>
<dbReference type="InterPro" id="IPR025393">
    <property type="entry name" value="DUF4301"/>
</dbReference>